<dbReference type="PANTHER" id="PTHR30486:SF6">
    <property type="entry name" value="TYPE IV PILUS RETRACTATION ATPASE PILT"/>
    <property type="match status" value="1"/>
</dbReference>
<dbReference type="SUPFAM" id="SSF52540">
    <property type="entry name" value="P-loop containing nucleoside triphosphate hydrolases"/>
    <property type="match status" value="1"/>
</dbReference>
<dbReference type="GO" id="GO:0044097">
    <property type="term" value="P:secretion by the type IV secretion system"/>
    <property type="evidence" value="ECO:0007669"/>
    <property type="project" value="InterPro"/>
</dbReference>
<reference evidence="3" key="1">
    <citation type="journal article" date="2022" name="Front. Microbiol.">
        <title>Species classification and novel plasmid identifications in Arcobacter cryaerophilus and Arcobacter cryaerophilus-like organisms.</title>
        <authorList>
            <person name="Zhou G."/>
            <person name="Wang M."/>
            <person name="Wang H."/>
            <person name="Chen X."/>
            <person name="Gu Y."/>
            <person name="Shao Z."/>
            <person name="Zhang J."/>
            <person name="Zhang M."/>
        </authorList>
    </citation>
    <scope>NUCLEOTIDE SEQUENCE</scope>
    <source>
        <strain evidence="3">ICDCAC48</strain>
    </source>
</reference>
<dbReference type="GO" id="GO:0016887">
    <property type="term" value="F:ATP hydrolysis activity"/>
    <property type="evidence" value="ECO:0007669"/>
    <property type="project" value="InterPro"/>
</dbReference>
<comment type="similarity">
    <text evidence="1">Belongs to the GSP E family.</text>
</comment>
<dbReference type="InterPro" id="IPR050921">
    <property type="entry name" value="T4SS_GSP_E_ATPase"/>
</dbReference>
<dbReference type="PANTHER" id="PTHR30486">
    <property type="entry name" value="TWITCHING MOTILITY PROTEIN PILT"/>
    <property type="match status" value="1"/>
</dbReference>
<dbReference type="Gene3D" id="3.30.450.90">
    <property type="match status" value="1"/>
</dbReference>
<name>A0AA46N376_9BACT</name>
<dbReference type="CDD" id="cd01130">
    <property type="entry name" value="VirB11-like_ATPase"/>
    <property type="match status" value="1"/>
</dbReference>
<accession>A0AA46N376</accession>
<dbReference type="InterPro" id="IPR014155">
    <property type="entry name" value="VirB11"/>
</dbReference>
<gene>
    <name evidence="3" type="primary">virB11</name>
    <name evidence="3" type="ORF">NGX11_06350</name>
</gene>
<organism evidence="3 4">
    <name type="scientific">Aliarcobacter cryaerophilus</name>
    <dbReference type="NCBI Taxonomy" id="28198"/>
    <lineage>
        <taxon>Bacteria</taxon>
        <taxon>Pseudomonadati</taxon>
        <taxon>Campylobacterota</taxon>
        <taxon>Epsilonproteobacteria</taxon>
        <taxon>Campylobacterales</taxon>
        <taxon>Arcobacteraceae</taxon>
        <taxon>Aliarcobacter</taxon>
    </lineage>
</organism>
<dbReference type="Pfam" id="PF00437">
    <property type="entry name" value="T2SSE"/>
    <property type="match status" value="1"/>
</dbReference>
<dbReference type="AlphaFoldDB" id="A0AA46N376"/>
<dbReference type="Proteomes" id="UP001164100">
    <property type="component" value="Chromosome"/>
</dbReference>
<feature type="domain" description="Bacterial type II secretion system protein E" evidence="2">
    <location>
        <begin position="149"/>
        <end position="291"/>
    </location>
</feature>
<protein>
    <submittedName>
        <fullName evidence="3">P-type DNA transfer ATPase VirB11</fullName>
    </submittedName>
</protein>
<evidence type="ECO:0000313" key="3">
    <source>
        <dbReference type="EMBL" id="UYF42528.1"/>
    </source>
</evidence>
<evidence type="ECO:0000256" key="1">
    <source>
        <dbReference type="ARBA" id="ARBA00006611"/>
    </source>
</evidence>
<proteinExistence type="inferred from homology"/>
<dbReference type="EMBL" id="CP099556">
    <property type="protein sequence ID" value="UYF42528.1"/>
    <property type="molecule type" value="Genomic_DNA"/>
</dbReference>
<dbReference type="NCBIfam" id="TIGR02788">
    <property type="entry name" value="VirB11"/>
    <property type="match status" value="1"/>
</dbReference>
<evidence type="ECO:0000259" key="2">
    <source>
        <dbReference type="Pfam" id="PF00437"/>
    </source>
</evidence>
<dbReference type="InterPro" id="IPR027417">
    <property type="entry name" value="P-loop_NTPase"/>
</dbReference>
<dbReference type="RefSeq" id="WP_260966064.1">
    <property type="nucleotide sequence ID" value="NZ_CP099556.1"/>
</dbReference>
<dbReference type="GO" id="GO:0043684">
    <property type="term" value="C:type IV secretion system complex"/>
    <property type="evidence" value="ECO:0007669"/>
    <property type="project" value="InterPro"/>
</dbReference>
<evidence type="ECO:0000313" key="4">
    <source>
        <dbReference type="Proteomes" id="UP001164100"/>
    </source>
</evidence>
<dbReference type="InterPro" id="IPR001482">
    <property type="entry name" value="T2SS/T4SS_dom"/>
</dbReference>
<sequence length="340" mass="38335">MNDINKSRSLELATNRFFKEFLDDDNINEICYNGDGSIWTLDIKSKWEEHKKAYTYNDLITFATPLASHKEDTLKANKPILSATLNSGERVQVVIPPATKKGMMSITIRKPSKVRYTKEDYKAQGMFDDIRHEKERRLSPEEQNLINLYNKKEWDTFLSEAVKIGKNIVIAGATGSGKTTYMKSLIDDIPLHERLITIEDTEEISFYEHKNFVQLFYPSEAKSGDPVTSAILLKSCLRMKPDRILLAELRGAEAYDYLQVLSSGHGGSITSVHAGSCSLALKRLSSMAGNNPSAKNISSEQLNQDFRDVIDIVVHIEAHSGVRKFSDVYFKGAIDENKVT</sequence>
<dbReference type="Gene3D" id="3.40.50.300">
    <property type="entry name" value="P-loop containing nucleotide triphosphate hydrolases"/>
    <property type="match status" value="1"/>
</dbReference>